<dbReference type="Proteomes" id="UP000625711">
    <property type="component" value="Unassembled WGS sequence"/>
</dbReference>
<keyword evidence="2" id="KW-1185">Reference proteome</keyword>
<evidence type="ECO:0000313" key="1">
    <source>
        <dbReference type="EMBL" id="KAF7280018.1"/>
    </source>
</evidence>
<protein>
    <submittedName>
        <fullName evidence="1">Uncharacterized protein</fullName>
    </submittedName>
</protein>
<gene>
    <name evidence="1" type="ORF">GWI33_006491</name>
</gene>
<accession>A0A834MDQ9</accession>
<reference evidence="1" key="1">
    <citation type="submission" date="2020-08" db="EMBL/GenBank/DDBJ databases">
        <title>Genome sequencing and assembly of the red palm weevil Rhynchophorus ferrugineus.</title>
        <authorList>
            <person name="Dias G.B."/>
            <person name="Bergman C.M."/>
            <person name="Manee M."/>
        </authorList>
    </citation>
    <scope>NUCLEOTIDE SEQUENCE</scope>
    <source>
        <strain evidence="1">AA-2017</strain>
        <tissue evidence="1">Whole larva</tissue>
    </source>
</reference>
<evidence type="ECO:0000313" key="2">
    <source>
        <dbReference type="Proteomes" id="UP000625711"/>
    </source>
</evidence>
<name>A0A834MDQ9_RHYFE</name>
<dbReference type="AlphaFoldDB" id="A0A834MDQ9"/>
<dbReference type="EMBL" id="JAACXV010000326">
    <property type="protein sequence ID" value="KAF7280018.1"/>
    <property type="molecule type" value="Genomic_DNA"/>
</dbReference>
<comment type="caution">
    <text evidence="1">The sequence shown here is derived from an EMBL/GenBank/DDBJ whole genome shotgun (WGS) entry which is preliminary data.</text>
</comment>
<sequence length="78" mass="8905">MTKRYRSNNNSNDRVETVERTINEYESTRNEKKKPLYPVTHRLTKAGGVSDGHGTVRTAYDRPTVAQDAAIKMHIAEE</sequence>
<organism evidence="1 2">
    <name type="scientific">Rhynchophorus ferrugineus</name>
    <name type="common">Red palm weevil</name>
    <name type="synonym">Curculio ferrugineus</name>
    <dbReference type="NCBI Taxonomy" id="354439"/>
    <lineage>
        <taxon>Eukaryota</taxon>
        <taxon>Metazoa</taxon>
        <taxon>Ecdysozoa</taxon>
        <taxon>Arthropoda</taxon>
        <taxon>Hexapoda</taxon>
        <taxon>Insecta</taxon>
        <taxon>Pterygota</taxon>
        <taxon>Neoptera</taxon>
        <taxon>Endopterygota</taxon>
        <taxon>Coleoptera</taxon>
        <taxon>Polyphaga</taxon>
        <taxon>Cucujiformia</taxon>
        <taxon>Curculionidae</taxon>
        <taxon>Dryophthorinae</taxon>
        <taxon>Rhynchophorus</taxon>
    </lineage>
</organism>
<proteinExistence type="predicted"/>